<dbReference type="Pfam" id="PF20084">
    <property type="entry name" value="TrbK"/>
    <property type="match status" value="1"/>
</dbReference>
<evidence type="ECO:0000313" key="2">
    <source>
        <dbReference type="EMBL" id="MFC3098126.1"/>
    </source>
</evidence>
<dbReference type="NCBIfam" id="TIGR04360">
    <property type="entry name" value="other_trbK"/>
    <property type="match status" value="1"/>
</dbReference>
<evidence type="ECO:0000313" key="3">
    <source>
        <dbReference type="Proteomes" id="UP001595456"/>
    </source>
</evidence>
<name>A0ABV7E8I9_9SPHN</name>
<dbReference type="InterPro" id="IPR027587">
    <property type="entry name" value="TrbK"/>
</dbReference>
<reference evidence="3" key="1">
    <citation type="journal article" date="2019" name="Int. J. Syst. Evol. Microbiol.">
        <title>The Global Catalogue of Microorganisms (GCM) 10K type strain sequencing project: providing services to taxonomists for standard genome sequencing and annotation.</title>
        <authorList>
            <consortium name="The Broad Institute Genomics Platform"/>
            <consortium name="The Broad Institute Genome Sequencing Center for Infectious Disease"/>
            <person name="Wu L."/>
            <person name="Ma J."/>
        </authorList>
    </citation>
    <scope>NUCLEOTIDE SEQUENCE [LARGE SCALE GENOMIC DNA]</scope>
    <source>
        <strain evidence="3">KCTC 52607</strain>
    </source>
</reference>
<feature type="chain" id="PRO_5047106096" evidence="1">
    <location>
        <begin position="22"/>
        <end position="84"/>
    </location>
</feature>
<accession>A0ABV7E8I9</accession>
<proteinExistence type="predicted"/>
<dbReference type="RefSeq" id="WP_377923075.1">
    <property type="nucleotide sequence ID" value="NZ_JBHRST010000016.1"/>
</dbReference>
<keyword evidence="3" id="KW-1185">Reference proteome</keyword>
<protein>
    <submittedName>
        <fullName evidence="2">Entry exclusion protein TrbK-alt</fullName>
    </submittedName>
</protein>
<comment type="caution">
    <text evidence="2">The sequence shown here is derived from an EMBL/GenBank/DDBJ whole genome shotgun (WGS) entry which is preliminary data.</text>
</comment>
<feature type="signal peptide" evidence="1">
    <location>
        <begin position="1"/>
        <end position="21"/>
    </location>
</feature>
<keyword evidence="1" id="KW-0732">Signal</keyword>
<dbReference type="EMBL" id="JBHRST010000016">
    <property type="protein sequence ID" value="MFC3098126.1"/>
    <property type="molecule type" value="Genomic_DNA"/>
</dbReference>
<organism evidence="2 3">
    <name type="scientific">Alteraurantiacibacter palmitatis</name>
    <dbReference type="NCBI Taxonomy" id="2054628"/>
    <lineage>
        <taxon>Bacteria</taxon>
        <taxon>Pseudomonadati</taxon>
        <taxon>Pseudomonadota</taxon>
        <taxon>Alphaproteobacteria</taxon>
        <taxon>Sphingomonadales</taxon>
        <taxon>Erythrobacteraceae</taxon>
        <taxon>Alteraurantiacibacter</taxon>
    </lineage>
</organism>
<gene>
    <name evidence="2" type="primary">trbK-alt</name>
    <name evidence="2" type="ORF">ACFODU_10015</name>
</gene>
<dbReference type="Proteomes" id="UP001595456">
    <property type="component" value="Unassembled WGS sequence"/>
</dbReference>
<evidence type="ECO:0000256" key="1">
    <source>
        <dbReference type="SAM" id="SignalP"/>
    </source>
</evidence>
<sequence length="84" mass="8954">MSRVVKLAAAAAFGGLLVAVAVVSTTRPTAPPSAPILVPDEAPRPNAYSAELKRCRTITVPEAPCDAVWDAERTRFFHGRGRQP</sequence>